<keyword evidence="5" id="KW-1185">Reference proteome</keyword>
<dbReference type="InterPro" id="IPR042178">
    <property type="entry name" value="Serpin_sf_1"/>
</dbReference>
<dbReference type="EMBL" id="FMWL01000003">
    <property type="protein sequence ID" value="SCZ77751.1"/>
    <property type="molecule type" value="Genomic_DNA"/>
</dbReference>
<dbReference type="RefSeq" id="WP_092589719.1">
    <property type="nucleotide sequence ID" value="NZ_FMWL01000003.1"/>
</dbReference>
<dbReference type="AlphaFoldDB" id="A0A1G5RWC7"/>
<feature type="chain" id="PRO_5038967094" evidence="2">
    <location>
        <begin position="24"/>
        <end position="423"/>
    </location>
</feature>
<dbReference type="PROSITE" id="PS51257">
    <property type="entry name" value="PROKAR_LIPOPROTEIN"/>
    <property type="match status" value="1"/>
</dbReference>
<dbReference type="InterPro" id="IPR023795">
    <property type="entry name" value="Serpin_CS"/>
</dbReference>
<accession>A0A1G5RWC7</accession>
<comment type="similarity">
    <text evidence="1">Belongs to the serpin family.</text>
</comment>
<evidence type="ECO:0000256" key="2">
    <source>
        <dbReference type="SAM" id="SignalP"/>
    </source>
</evidence>
<evidence type="ECO:0000313" key="4">
    <source>
        <dbReference type="EMBL" id="SCZ77751.1"/>
    </source>
</evidence>
<proteinExistence type="inferred from homology"/>
<dbReference type="OrthoDB" id="9764871at2"/>
<dbReference type="Proteomes" id="UP000199208">
    <property type="component" value="Unassembled WGS sequence"/>
</dbReference>
<reference evidence="4 5" key="1">
    <citation type="submission" date="2016-10" db="EMBL/GenBank/DDBJ databases">
        <authorList>
            <person name="de Groot N.N."/>
        </authorList>
    </citation>
    <scope>NUCLEOTIDE SEQUENCE [LARGE SCALE GENOMIC DNA]</scope>
    <source>
        <strain evidence="4 5">DSM 2784</strain>
    </source>
</reference>
<dbReference type="GO" id="GO:0005615">
    <property type="term" value="C:extracellular space"/>
    <property type="evidence" value="ECO:0007669"/>
    <property type="project" value="InterPro"/>
</dbReference>
<dbReference type="InterPro" id="IPR023796">
    <property type="entry name" value="Serpin_dom"/>
</dbReference>
<dbReference type="PROSITE" id="PS00284">
    <property type="entry name" value="SERPIN"/>
    <property type="match status" value="1"/>
</dbReference>
<dbReference type="SUPFAM" id="SSF56574">
    <property type="entry name" value="Serpins"/>
    <property type="match status" value="1"/>
</dbReference>
<name>A0A1G5RWC7_9FIRM</name>
<dbReference type="Pfam" id="PF00079">
    <property type="entry name" value="Serpin"/>
    <property type="match status" value="1"/>
</dbReference>
<sequence>MFKPLISKLLQLTALLLITALLATGCAPPAQDLMEGVAPSASAGESTNQELDQAILKSLNDFTWKLMKAAPQDQSNKMLSPVSVYLALAMTLNGADGETRDAMLETLSASDLTPEDINTFAGTYLKHVSADSDAFTLSIANSVWLREGFEADPEFLQKNADYFGAAVRSLDFNSPQAVEAINGWVSEATRETIDKIVEEIDPAVVMYLINAIYFKADWETQFSAENTYPEPFETPAGSKEVDFMHKLMTLDVVQDGLSKGILMPYVNPRMAMLAVLPEAGMTPEAWIQSMDAEKFNALLGTGTSKAIDLAFPKFEARYEDSLVDELEQLGMGKAFMPGEADFSLMQPSRAKDLFISAVQHKTFIRADEKGTEAAAVTSVEVSLTSMPMVDEALRFDRPFVYVILDTDTGTPLFMGVMNDPAAS</sequence>
<dbReference type="Gene3D" id="3.30.497.10">
    <property type="entry name" value="Antithrombin, subunit I, domain 2"/>
    <property type="match status" value="1"/>
</dbReference>
<dbReference type="InterPro" id="IPR036186">
    <property type="entry name" value="Serpin_sf"/>
</dbReference>
<dbReference type="Gene3D" id="2.30.39.10">
    <property type="entry name" value="Alpha-1-antitrypsin, domain 1"/>
    <property type="match status" value="1"/>
</dbReference>
<dbReference type="PANTHER" id="PTHR11461">
    <property type="entry name" value="SERINE PROTEASE INHIBITOR, SERPIN"/>
    <property type="match status" value="1"/>
</dbReference>
<dbReference type="GO" id="GO:0004867">
    <property type="term" value="F:serine-type endopeptidase inhibitor activity"/>
    <property type="evidence" value="ECO:0007669"/>
    <property type="project" value="InterPro"/>
</dbReference>
<feature type="domain" description="Serpin" evidence="3">
    <location>
        <begin position="60"/>
        <end position="420"/>
    </location>
</feature>
<dbReference type="SMART" id="SM00093">
    <property type="entry name" value="SERPIN"/>
    <property type="match status" value="1"/>
</dbReference>
<evidence type="ECO:0000313" key="5">
    <source>
        <dbReference type="Proteomes" id="UP000199208"/>
    </source>
</evidence>
<dbReference type="STRING" id="1120920.SAMN03080599_00930"/>
<keyword evidence="2" id="KW-0732">Signal</keyword>
<gene>
    <name evidence="4" type="ORF">SAMN03080599_00930</name>
</gene>
<dbReference type="InterPro" id="IPR042185">
    <property type="entry name" value="Serpin_sf_2"/>
</dbReference>
<evidence type="ECO:0000256" key="1">
    <source>
        <dbReference type="RuleBase" id="RU000411"/>
    </source>
</evidence>
<protein>
    <submittedName>
        <fullName evidence="4">Serpin B</fullName>
    </submittedName>
</protein>
<organism evidence="4 5">
    <name type="scientific">Acidaminobacter hydrogenoformans DSM 2784</name>
    <dbReference type="NCBI Taxonomy" id="1120920"/>
    <lineage>
        <taxon>Bacteria</taxon>
        <taxon>Bacillati</taxon>
        <taxon>Bacillota</taxon>
        <taxon>Clostridia</taxon>
        <taxon>Peptostreptococcales</taxon>
        <taxon>Acidaminobacteraceae</taxon>
        <taxon>Acidaminobacter</taxon>
    </lineage>
</organism>
<feature type="signal peptide" evidence="2">
    <location>
        <begin position="1"/>
        <end position="23"/>
    </location>
</feature>
<evidence type="ECO:0000259" key="3">
    <source>
        <dbReference type="SMART" id="SM00093"/>
    </source>
</evidence>
<dbReference type="CDD" id="cd19589">
    <property type="entry name" value="serpin_tengpin-like"/>
    <property type="match status" value="1"/>
</dbReference>
<dbReference type="PANTHER" id="PTHR11461:SF211">
    <property type="entry name" value="GH10112P-RELATED"/>
    <property type="match status" value="1"/>
</dbReference>
<dbReference type="InterPro" id="IPR000215">
    <property type="entry name" value="Serpin_fam"/>
</dbReference>